<dbReference type="Pfam" id="PF15644">
    <property type="entry name" value="Gln_amidase"/>
    <property type="match status" value="1"/>
</dbReference>
<feature type="domain" description="Tox-PL" evidence="1">
    <location>
        <begin position="15"/>
        <end position="65"/>
    </location>
</feature>
<sequence>MSADHFPGAEVVSGSACGEVAEFIVEGGEGTRVMVWLRRQLGGRELTGHLSYADYADGDVVFLDGVPATVAGVRAHRHWAGVLRKVETFPVGSVALIWIGRKDCRVRQSVAHLLAVVRDDGGVRLVDPTEWRGKPLIDPTPFELRVIRFLAHQRRAAWPRAGEVTKPRA</sequence>
<accession>A0A840QIP9</accession>
<keyword evidence="3" id="KW-1185">Reference proteome</keyword>
<organism evidence="2 3">
    <name type="scientific">Saccharopolyspora phatthalungensis</name>
    <dbReference type="NCBI Taxonomy" id="664693"/>
    <lineage>
        <taxon>Bacteria</taxon>
        <taxon>Bacillati</taxon>
        <taxon>Actinomycetota</taxon>
        <taxon>Actinomycetes</taxon>
        <taxon>Pseudonocardiales</taxon>
        <taxon>Pseudonocardiaceae</taxon>
        <taxon>Saccharopolyspora</taxon>
    </lineage>
</organism>
<comment type="caution">
    <text evidence="2">The sequence shown here is derived from an EMBL/GenBank/DDBJ whole genome shotgun (WGS) entry which is preliminary data.</text>
</comment>
<dbReference type="AlphaFoldDB" id="A0A840QIP9"/>
<gene>
    <name evidence="2" type="ORF">BJ970_006377</name>
</gene>
<proteinExistence type="predicted"/>
<evidence type="ECO:0000259" key="1">
    <source>
        <dbReference type="Pfam" id="PF15644"/>
    </source>
</evidence>
<dbReference type="EMBL" id="JACHIW010000002">
    <property type="protein sequence ID" value="MBB5158778.1"/>
    <property type="molecule type" value="Genomic_DNA"/>
</dbReference>
<protein>
    <recommendedName>
        <fullName evidence="1">Tox-PL domain-containing protein</fullName>
    </recommendedName>
</protein>
<dbReference type="Proteomes" id="UP000584374">
    <property type="component" value="Unassembled WGS sequence"/>
</dbReference>
<evidence type="ECO:0000313" key="2">
    <source>
        <dbReference type="EMBL" id="MBB5158778.1"/>
    </source>
</evidence>
<evidence type="ECO:0000313" key="3">
    <source>
        <dbReference type="Proteomes" id="UP000584374"/>
    </source>
</evidence>
<reference evidence="2 3" key="1">
    <citation type="submission" date="2020-08" db="EMBL/GenBank/DDBJ databases">
        <title>Sequencing the genomes of 1000 actinobacteria strains.</title>
        <authorList>
            <person name="Klenk H.-P."/>
        </authorList>
    </citation>
    <scope>NUCLEOTIDE SEQUENCE [LARGE SCALE GENOMIC DNA]</scope>
    <source>
        <strain evidence="2 3">DSM 45584</strain>
    </source>
</reference>
<name>A0A840QIP9_9PSEU</name>
<dbReference type="InterPro" id="IPR028908">
    <property type="entry name" value="Tox-PL_dom"/>
</dbReference>